<sequence>MIETSVVMIETPEVNLGCHQLGYRKDSDARASVRPKLKCEKHALLPVLVALLRSFCKQMDPATDLADTQRLLADARAKLLEPTIAANPDDLKYWRGREERLAEKELLLLKQKAPVRGDFKPLCIELHKKGSTARNHPSFEMEPPYTIQDVYAYLEDMVDALKYEDINLTRLRDARLLDAASFHHLAHQHAAQGMPVLIEWESASKACSALKPKEGLTLLGLPEEYEAVREDAALFPVDHAEFLPDSIREVIPRLNASRPATIDDLFNHFAADLHLRQRVSDPVEGPKEYTRRELISPVLYCAASLIPDIAVLAEAEVKGQRSHGTIDYVLDHLGVSVICVEAKLFEQLLDHLGQLCGEVRASRDVLRRKVLGKRKFGSISLSTEEEQALGKLKKMPTAGLLSNGIQYITFQYTEDPLELGGPTKPRATTKAKWEKDEATNRVIIEAEKAINEARQKLKPLLRSHSGGNGPTDASGSSGAEAATIWVEHYETNPYSPASIGPDPSFSVNLLAAEGKFLGAGQLNNSAAVRHLLPESGALLRRTSSV</sequence>
<reference evidence="2 3" key="1">
    <citation type="journal article" date="2024" name="Nat. Commun.">
        <title>Phylogenomics reveals the evolutionary origins of lichenization in chlorophyte algae.</title>
        <authorList>
            <person name="Puginier C."/>
            <person name="Libourel C."/>
            <person name="Otte J."/>
            <person name="Skaloud P."/>
            <person name="Haon M."/>
            <person name="Grisel S."/>
            <person name="Petersen M."/>
            <person name="Berrin J.G."/>
            <person name="Delaux P.M."/>
            <person name="Dal Grande F."/>
            <person name="Keller J."/>
        </authorList>
    </citation>
    <scope>NUCLEOTIDE SEQUENCE [LARGE SCALE GENOMIC DNA]</scope>
    <source>
        <strain evidence="2 3">SAG 2043</strain>
    </source>
</reference>
<protein>
    <submittedName>
        <fullName evidence="2">Uncharacterized protein</fullName>
    </submittedName>
</protein>
<name>A0AAW1PY85_9CHLO</name>
<keyword evidence="3" id="KW-1185">Reference proteome</keyword>
<dbReference type="Proteomes" id="UP001489004">
    <property type="component" value="Unassembled WGS sequence"/>
</dbReference>
<accession>A0AAW1PY85</accession>
<dbReference type="EMBL" id="JALJOR010000007">
    <property type="protein sequence ID" value="KAK9814539.1"/>
    <property type="molecule type" value="Genomic_DNA"/>
</dbReference>
<evidence type="ECO:0000313" key="3">
    <source>
        <dbReference type="Proteomes" id="UP001489004"/>
    </source>
</evidence>
<organism evidence="2 3">
    <name type="scientific">[Myrmecia] bisecta</name>
    <dbReference type="NCBI Taxonomy" id="41462"/>
    <lineage>
        <taxon>Eukaryota</taxon>
        <taxon>Viridiplantae</taxon>
        <taxon>Chlorophyta</taxon>
        <taxon>core chlorophytes</taxon>
        <taxon>Trebouxiophyceae</taxon>
        <taxon>Trebouxiales</taxon>
        <taxon>Trebouxiaceae</taxon>
        <taxon>Myrmecia</taxon>
    </lineage>
</organism>
<evidence type="ECO:0000313" key="2">
    <source>
        <dbReference type="EMBL" id="KAK9814539.1"/>
    </source>
</evidence>
<evidence type="ECO:0000256" key="1">
    <source>
        <dbReference type="SAM" id="MobiDB-lite"/>
    </source>
</evidence>
<proteinExistence type="predicted"/>
<gene>
    <name evidence="2" type="ORF">WJX72_007593</name>
</gene>
<comment type="caution">
    <text evidence="2">The sequence shown here is derived from an EMBL/GenBank/DDBJ whole genome shotgun (WGS) entry which is preliminary data.</text>
</comment>
<dbReference type="AlphaFoldDB" id="A0AAW1PY85"/>
<feature type="region of interest" description="Disordered" evidence="1">
    <location>
        <begin position="460"/>
        <end position="479"/>
    </location>
</feature>